<organism evidence="1 2">
    <name type="scientific">Datura stramonium</name>
    <name type="common">Jimsonweed</name>
    <name type="synonym">Common thornapple</name>
    <dbReference type="NCBI Taxonomy" id="4076"/>
    <lineage>
        <taxon>Eukaryota</taxon>
        <taxon>Viridiplantae</taxon>
        <taxon>Streptophyta</taxon>
        <taxon>Embryophyta</taxon>
        <taxon>Tracheophyta</taxon>
        <taxon>Spermatophyta</taxon>
        <taxon>Magnoliopsida</taxon>
        <taxon>eudicotyledons</taxon>
        <taxon>Gunneridae</taxon>
        <taxon>Pentapetalae</taxon>
        <taxon>asterids</taxon>
        <taxon>lamiids</taxon>
        <taxon>Solanales</taxon>
        <taxon>Solanaceae</taxon>
        <taxon>Solanoideae</taxon>
        <taxon>Datureae</taxon>
        <taxon>Datura</taxon>
    </lineage>
</organism>
<accession>A0ABS8T258</accession>
<name>A0ABS8T258_DATST</name>
<comment type="caution">
    <text evidence="1">The sequence shown here is derived from an EMBL/GenBank/DDBJ whole genome shotgun (WGS) entry which is preliminary data.</text>
</comment>
<evidence type="ECO:0000313" key="2">
    <source>
        <dbReference type="Proteomes" id="UP000823775"/>
    </source>
</evidence>
<protein>
    <submittedName>
        <fullName evidence="1">Uncharacterized protein</fullName>
    </submittedName>
</protein>
<dbReference type="Proteomes" id="UP000823775">
    <property type="component" value="Unassembled WGS sequence"/>
</dbReference>
<keyword evidence="2" id="KW-1185">Reference proteome</keyword>
<sequence>MDKMLSSLCSEITPSALDERRLDSKNRHVVILRMVRQRYDAITCDNDQQLEYFTKACRDRKELFLFEDELKDVSLEKMKSEEDGD</sequence>
<proteinExistence type="predicted"/>
<reference evidence="1 2" key="1">
    <citation type="journal article" date="2021" name="BMC Genomics">
        <title>Datura genome reveals duplications of psychoactive alkaloid biosynthetic genes and high mutation rate following tissue culture.</title>
        <authorList>
            <person name="Rajewski A."/>
            <person name="Carter-House D."/>
            <person name="Stajich J."/>
            <person name="Litt A."/>
        </authorList>
    </citation>
    <scope>NUCLEOTIDE SEQUENCE [LARGE SCALE GENOMIC DNA]</scope>
    <source>
        <strain evidence="1">AR-01</strain>
    </source>
</reference>
<evidence type="ECO:0000313" key="1">
    <source>
        <dbReference type="EMBL" id="MCD7465427.1"/>
    </source>
</evidence>
<gene>
    <name evidence="1" type="ORF">HAX54_001273</name>
</gene>
<dbReference type="EMBL" id="JACEIK010001049">
    <property type="protein sequence ID" value="MCD7465427.1"/>
    <property type="molecule type" value="Genomic_DNA"/>
</dbReference>